<protein>
    <submittedName>
        <fullName evidence="2">Uncharacterized protein</fullName>
    </submittedName>
</protein>
<keyword evidence="3" id="KW-1185">Reference proteome</keyword>
<accession>A0ABQ8FHR2</accession>
<evidence type="ECO:0000313" key="2">
    <source>
        <dbReference type="EMBL" id="KAH6598392.1"/>
    </source>
</evidence>
<name>A0ABQ8FHR2_9FUNG</name>
<sequence length="92" mass="10226">MAPSSSASSSMSDAVQKQMEENPILEHMFNGDEEYNDILMDMFNFQALLFSLMGQVEDEFPSHSTPVELNDNPPKRSLRKLTAQANSSAEGL</sequence>
<gene>
    <name evidence="2" type="ORF">BASA50_003812</name>
</gene>
<feature type="compositionally biased region" description="Polar residues" evidence="1">
    <location>
        <begin position="83"/>
        <end position="92"/>
    </location>
</feature>
<reference evidence="2 3" key="1">
    <citation type="submission" date="2021-02" db="EMBL/GenBank/DDBJ databases">
        <title>Variation within the Batrachochytrium salamandrivorans European outbreak.</title>
        <authorList>
            <person name="Kelly M."/>
            <person name="Pasmans F."/>
            <person name="Shea T.P."/>
            <person name="Munoz J.F."/>
            <person name="Carranza S."/>
            <person name="Cuomo C.A."/>
            <person name="Martel A."/>
        </authorList>
    </citation>
    <scope>NUCLEOTIDE SEQUENCE [LARGE SCALE GENOMIC DNA]</scope>
    <source>
        <strain evidence="2 3">AMFP18/2</strain>
    </source>
</reference>
<comment type="caution">
    <text evidence="2">The sequence shown here is derived from an EMBL/GenBank/DDBJ whole genome shotgun (WGS) entry which is preliminary data.</text>
</comment>
<feature type="region of interest" description="Disordered" evidence="1">
    <location>
        <begin position="1"/>
        <end position="23"/>
    </location>
</feature>
<dbReference type="Proteomes" id="UP001648503">
    <property type="component" value="Unassembled WGS sequence"/>
</dbReference>
<feature type="compositionally biased region" description="Low complexity" evidence="1">
    <location>
        <begin position="1"/>
        <end position="12"/>
    </location>
</feature>
<feature type="region of interest" description="Disordered" evidence="1">
    <location>
        <begin position="60"/>
        <end position="92"/>
    </location>
</feature>
<proteinExistence type="predicted"/>
<evidence type="ECO:0000313" key="3">
    <source>
        <dbReference type="Proteomes" id="UP001648503"/>
    </source>
</evidence>
<evidence type="ECO:0000256" key="1">
    <source>
        <dbReference type="SAM" id="MobiDB-lite"/>
    </source>
</evidence>
<organism evidence="2 3">
    <name type="scientific">Batrachochytrium salamandrivorans</name>
    <dbReference type="NCBI Taxonomy" id="1357716"/>
    <lineage>
        <taxon>Eukaryota</taxon>
        <taxon>Fungi</taxon>
        <taxon>Fungi incertae sedis</taxon>
        <taxon>Chytridiomycota</taxon>
        <taxon>Chytridiomycota incertae sedis</taxon>
        <taxon>Chytridiomycetes</taxon>
        <taxon>Rhizophydiales</taxon>
        <taxon>Rhizophydiales incertae sedis</taxon>
        <taxon>Batrachochytrium</taxon>
    </lineage>
</organism>
<dbReference type="EMBL" id="JAFCIX010000110">
    <property type="protein sequence ID" value="KAH6598392.1"/>
    <property type="molecule type" value="Genomic_DNA"/>
</dbReference>